<accession>A0A6G1HA56</accession>
<dbReference type="CDD" id="cd00067">
    <property type="entry name" value="GAL4"/>
    <property type="match status" value="1"/>
</dbReference>
<dbReference type="PROSITE" id="PS00463">
    <property type="entry name" value="ZN2_CY6_FUNGAL_1"/>
    <property type="match status" value="1"/>
</dbReference>
<feature type="domain" description="Zn(2)-C6 fungal-type" evidence="2">
    <location>
        <begin position="15"/>
        <end position="45"/>
    </location>
</feature>
<dbReference type="Proteomes" id="UP000800041">
    <property type="component" value="Unassembled WGS sequence"/>
</dbReference>
<dbReference type="AlphaFoldDB" id="A0A6G1HA56"/>
<dbReference type="InterPro" id="IPR021858">
    <property type="entry name" value="Fun_TF"/>
</dbReference>
<dbReference type="SUPFAM" id="SSF57701">
    <property type="entry name" value="Zn2/Cys6 DNA-binding domain"/>
    <property type="match status" value="1"/>
</dbReference>
<evidence type="ECO:0000313" key="3">
    <source>
        <dbReference type="EMBL" id="KAF1990045.1"/>
    </source>
</evidence>
<proteinExistence type="predicted"/>
<dbReference type="PANTHER" id="PTHR47784">
    <property type="entry name" value="STEROL UPTAKE CONTROL PROTEIN 2"/>
    <property type="match status" value="1"/>
</dbReference>
<evidence type="ECO:0000256" key="1">
    <source>
        <dbReference type="ARBA" id="ARBA00023242"/>
    </source>
</evidence>
<sequence>MGRRMIKSHRKTRTGCSQCKARRVKCDERKPSCSNCLRLCKPCSLLTTTPGPLPTSWAQPNKWCRSSLVDASAAASTALTNASDLALDRSDLELLHHYATSTSGTVADSKGVSIYRDKIPKMATEYPFLLHGILAISAIHLASLNRHRRHSLLRKACLHEDLALPSFRQLTSTVTARNCDALFSFSGLVTFYVQATSSPYDEQFPPLWFNLLRGTHTLLYSNWGLLSQGAFRAILKRTQQPIELVNNPEDRRLAALTLFVSAETPSTKADHDMLTLCNDAIIELRRVFSLPYSPCKTVDMRTAAHIWPGTISSAFMTLLQKRIPQALIVFAHYCILLHRCSRGSWFLEPVAANLVNFIRLSLDEKWQHGLEWPLEEVGLVEKPHNEGKGIFASALI</sequence>
<dbReference type="SMART" id="SM00066">
    <property type="entry name" value="GAL4"/>
    <property type="match status" value="1"/>
</dbReference>
<dbReference type="InterPro" id="IPR053157">
    <property type="entry name" value="Sterol_Uptake_Regulator"/>
</dbReference>
<name>A0A6G1HA56_9PEZI</name>
<reference evidence="3" key="1">
    <citation type="journal article" date="2020" name="Stud. Mycol.">
        <title>101 Dothideomycetes genomes: a test case for predicting lifestyles and emergence of pathogens.</title>
        <authorList>
            <person name="Haridas S."/>
            <person name="Albert R."/>
            <person name="Binder M."/>
            <person name="Bloem J."/>
            <person name="Labutti K."/>
            <person name="Salamov A."/>
            <person name="Andreopoulos B."/>
            <person name="Baker S."/>
            <person name="Barry K."/>
            <person name="Bills G."/>
            <person name="Bluhm B."/>
            <person name="Cannon C."/>
            <person name="Castanera R."/>
            <person name="Culley D."/>
            <person name="Daum C."/>
            <person name="Ezra D."/>
            <person name="Gonzalez J."/>
            <person name="Henrissat B."/>
            <person name="Kuo A."/>
            <person name="Liang C."/>
            <person name="Lipzen A."/>
            <person name="Lutzoni F."/>
            <person name="Magnuson J."/>
            <person name="Mondo S."/>
            <person name="Nolan M."/>
            <person name="Ohm R."/>
            <person name="Pangilinan J."/>
            <person name="Park H.-J."/>
            <person name="Ramirez L."/>
            <person name="Alfaro M."/>
            <person name="Sun H."/>
            <person name="Tritt A."/>
            <person name="Yoshinaga Y."/>
            <person name="Zwiers L.-H."/>
            <person name="Turgeon B."/>
            <person name="Goodwin S."/>
            <person name="Spatafora J."/>
            <person name="Crous P."/>
            <person name="Grigoriev I."/>
        </authorList>
    </citation>
    <scope>NUCLEOTIDE SEQUENCE</scope>
    <source>
        <strain evidence="3">CBS 113979</strain>
    </source>
</reference>
<dbReference type="Pfam" id="PF00172">
    <property type="entry name" value="Zn_clus"/>
    <property type="match status" value="1"/>
</dbReference>
<dbReference type="Pfam" id="PF11951">
    <property type="entry name" value="Fungal_trans_2"/>
    <property type="match status" value="1"/>
</dbReference>
<dbReference type="GO" id="GO:0008270">
    <property type="term" value="F:zinc ion binding"/>
    <property type="evidence" value="ECO:0007669"/>
    <property type="project" value="InterPro"/>
</dbReference>
<dbReference type="InterPro" id="IPR001138">
    <property type="entry name" value="Zn2Cys6_DnaBD"/>
</dbReference>
<dbReference type="InterPro" id="IPR036864">
    <property type="entry name" value="Zn2-C6_fun-type_DNA-bd_sf"/>
</dbReference>
<evidence type="ECO:0000313" key="4">
    <source>
        <dbReference type="Proteomes" id="UP000800041"/>
    </source>
</evidence>
<dbReference type="OrthoDB" id="3546279at2759"/>
<dbReference type="GO" id="GO:0001228">
    <property type="term" value="F:DNA-binding transcription activator activity, RNA polymerase II-specific"/>
    <property type="evidence" value="ECO:0007669"/>
    <property type="project" value="TreeGrafter"/>
</dbReference>
<dbReference type="EMBL" id="ML977143">
    <property type="protein sequence ID" value="KAF1990045.1"/>
    <property type="molecule type" value="Genomic_DNA"/>
</dbReference>
<evidence type="ECO:0000259" key="2">
    <source>
        <dbReference type="PROSITE" id="PS50048"/>
    </source>
</evidence>
<keyword evidence="4" id="KW-1185">Reference proteome</keyword>
<keyword evidence="1" id="KW-0539">Nucleus</keyword>
<protein>
    <recommendedName>
        <fullName evidence="2">Zn(2)-C6 fungal-type domain-containing protein</fullName>
    </recommendedName>
</protein>
<dbReference type="PANTHER" id="PTHR47784:SF5">
    <property type="entry name" value="STEROL UPTAKE CONTROL PROTEIN 2"/>
    <property type="match status" value="1"/>
</dbReference>
<gene>
    <name evidence="3" type="ORF">K402DRAFT_390364</name>
</gene>
<organism evidence="3 4">
    <name type="scientific">Aulographum hederae CBS 113979</name>
    <dbReference type="NCBI Taxonomy" id="1176131"/>
    <lineage>
        <taxon>Eukaryota</taxon>
        <taxon>Fungi</taxon>
        <taxon>Dikarya</taxon>
        <taxon>Ascomycota</taxon>
        <taxon>Pezizomycotina</taxon>
        <taxon>Dothideomycetes</taxon>
        <taxon>Pleosporomycetidae</taxon>
        <taxon>Aulographales</taxon>
        <taxon>Aulographaceae</taxon>
    </lineage>
</organism>
<dbReference type="Gene3D" id="4.10.240.10">
    <property type="entry name" value="Zn(2)-C6 fungal-type DNA-binding domain"/>
    <property type="match status" value="1"/>
</dbReference>
<feature type="non-terminal residue" evidence="3">
    <location>
        <position position="396"/>
    </location>
</feature>
<dbReference type="PROSITE" id="PS50048">
    <property type="entry name" value="ZN2_CY6_FUNGAL_2"/>
    <property type="match status" value="1"/>
</dbReference>